<dbReference type="PROSITE" id="PS50850">
    <property type="entry name" value="MFS"/>
    <property type="match status" value="1"/>
</dbReference>
<dbReference type="InterPro" id="IPR011701">
    <property type="entry name" value="MFS"/>
</dbReference>
<dbReference type="EMBL" id="FOEF01000032">
    <property type="protein sequence ID" value="SEP53852.1"/>
    <property type="molecule type" value="Genomic_DNA"/>
</dbReference>
<keyword evidence="8" id="KW-1185">Reference proteome</keyword>
<protein>
    <submittedName>
        <fullName evidence="7">Uncharacterized MFS-type transporter YbfB</fullName>
    </submittedName>
</protein>
<dbReference type="InterPro" id="IPR020846">
    <property type="entry name" value="MFS_dom"/>
</dbReference>
<keyword evidence="4 5" id="KW-0472">Membrane</keyword>
<feature type="transmembrane region" description="Helical" evidence="5">
    <location>
        <begin position="25"/>
        <end position="44"/>
    </location>
</feature>
<evidence type="ECO:0000256" key="2">
    <source>
        <dbReference type="ARBA" id="ARBA00022692"/>
    </source>
</evidence>
<dbReference type="STRING" id="394193.SAMN04489732_13233"/>
<feature type="transmembrane region" description="Helical" evidence="5">
    <location>
        <begin position="239"/>
        <end position="264"/>
    </location>
</feature>
<dbReference type="OrthoDB" id="7584869at2"/>
<feature type="domain" description="Major facilitator superfamily (MFS) profile" evidence="6">
    <location>
        <begin position="25"/>
        <end position="418"/>
    </location>
</feature>
<feature type="transmembrane region" description="Helical" evidence="5">
    <location>
        <begin position="276"/>
        <end position="296"/>
    </location>
</feature>
<feature type="transmembrane region" description="Helical" evidence="5">
    <location>
        <begin position="64"/>
        <end position="86"/>
    </location>
</feature>
<feature type="transmembrane region" description="Helical" evidence="5">
    <location>
        <begin position="157"/>
        <end position="180"/>
    </location>
</feature>
<dbReference type="Gene3D" id="1.20.1250.20">
    <property type="entry name" value="MFS general substrate transporter like domains"/>
    <property type="match status" value="1"/>
</dbReference>
<dbReference type="PANTHER" id="PTHR23528:SF1">
    <property type="entry name" value="MAJOR FACILITATOR SUPERFAMILY (MFS) PROFILE DOMAIN-CONTAINING PROTEIN"/>
    <property type="match status" value="1"/>
</dbReference>
<evidence type="ECO:0000313" key="8">
    <source>
        <dbReference type="Proteomes" id="UP000198582"/>
    </source>
</evidence>
<dbReference type="GO" id="GO:0022857">
    <property type="term" value="F:transmembrane transporter activity"/>
    <property type="evidence" value="ECO:0007669"/>
    <property type="project" value="InterPro"/>
</dbReference>
<dbReference type="Pfam" id="PF06779">
    <property type="entry name" value="MFS_4"/>
    <property type="match status" value="1"/>
</dbReference>
<feature type="transmembrane region" description="Helical" evidence="5">
    <location>
        <begin position="370"/>
        <end position="390"/>
    </location>
</feature>
<reference evidence="7 8" key="1">
    <citation type="submission" date="2016-10" db="EMBL/GenBank/DDBJ databases">
        <authorList>
            <person name="de Groot N.N."/>
        </authorList>
    </citation>
    <scope>NUCLEOTIDE SEQUENCE [LARGE SCALE GENOMIC DNA]</scope>
    <source>
        <strain evidence="7 8">DSM 44993</strain>
    </source>
</reference>
<comment type="subcellular location">
    <subcellularLocation>
        <location evidence="1">Cell membrane</location>
        <topology evidence="1">Multi-pass membrane protein</topology>
    </subcellularLocation>
</comment>
<evidence type="ECO:0000256" key="5">
    <source>
        <dbReference type="SAM" id="Phobius"/>
    </source>
</evidence>
<feature type="transmembrane region" description="Helical" evidence="5">
    <location>
        <begin position="396"/>
        <end position="415"/>
    </location>
</feature>
<dbReference type="InterPro" id="IPR036259">
    <property type="entry name" value="MFS_trans_sf"/>
</dbReference>
<name>A0A1H8YP93_9PSEU</name>
<keyword evidence="2 5" id="KW-0812">Transmembrane</keyword>
<feature type="transmembrane region" description="Helical" evidence="5">
    <location>
        <begin position="124"/>
        <end position="145"/>
    </location>
</feature>
<evidence type="ECO:0000256" key="1">
    <source>
        <dbReference type="ARBA" id="ARBA00004651"/>
    </source>
</evidence>
<organism evidence="7 8">
    <name type="scientific">Amycolatopsis saalfeldensis</name>
    <dbReference type="NCBI Taxonomy" id="394193"/>
    <lineage>
        <taxon>Bacteria</taxon>
        <taxon>Bacillati</taxon>
        <taxon>Actinomycetota</taxon>
        <taxon>Actinomycetes</taxon>
        <taxon>Pseudonocardiales</taxon>
        <taxon>Pseudonocardiaceae</taxon>
        <taxon>Amycolatopsis</taxon>
    </lineage>
</organism>
<evidence type="ECO:0000256" key="4">
    <source>
        <dbReference type="ARBA" id="ARBA00023136"/>
    </source>
</evidence>
<feature type="transmembrane region" description="Helical" evidence="5">
    <location>
        <begin position="332"/>
        <end position="358"/>
    </location>
</feature>
<dbReference type="PANTHER" id="PTHR23528">
    <property type="match status" value="1"/>
</dbReference>
<gene>
    <name evidence="7" type="ORF">SAMN04489732_13233</name>
</gene>
<sequence>MSDTTAATGVPEALAEPVTRVRPGWMSLLFFANIALWLGVYAPIQVLLPQQAEMLDAANKETVFGIVTGIGALMALIANPAIGLLSDRTCSRFGRRHPWTVAGAVIGAAGLLVLAVAPNIVLMTVGWCLVQAGLNGMLATLMSGIADRVPVSQRAQVGGLVGIAQMLGTVLGAVVVVVMLDLAGLPLGYSACAVIVLAGAAAFVLRTPDARLPVAYRPSGDVKEILANLWVSPRRHPDFAWAWACHFMINLGNAFGTLYLLFFLKDAVHYPNPDSGLLIMMGLYGAALVVGAVLAGHFSDKSGRRKPYVLVSSGVMALAALLLVVWQTWPVALIASPLLGVGFGIYMAVALAMLTQVLPTAQDRAKDLGVVNIANALPQVVAPLLTTLILEWLGGYPALFAAAAIATLLAGALVTRVRAVQ</sequence>
<evidence type="ECO:0000256" key="3">
    <source>
        <dbReference type="ARBA" id="ARBA00022989"/>
    </source>
</evidence>
<dbReference type="GO" id="GO:0005886">
    <property type="term" value="C:plasma membrane"/>
    <property type="evidence" value="ECO:0007669"/>
    <property type="project" value="UniProtKB-SubCell"/>
</dbReference>
<feature type="transmembrane region" description="Helical" evidence="5">
    <location>
        <begin position="308"/>
        <end position="326"/>
    </location>
</feature>
<evidence type="ECO:0000313" key="7">
    <source>
        <dbReference type="EMBL" id="SEP53852.1"/>
    </source>
</evidence>
<dbReference type="SUPFAM" id="SSF103473">
    <property type="entry name" value="MFS general substrate transporter"/>
    <property type="match status" value="1"/>
</dbReference>
<accession>A0A1H8YP93</accession>
<evidence type="ECO:0000259" key="6">
    <source>
        <dbReference type="PROSITE" id="PS50850"/>
    </source>
</evidence>
<keyword evidence="3 5" id="KW-1133">Transmembrane helix</keyword>
<dbReference type="Proteomes" id="UP000198582">
    <property type="component" value="Unassembled WGS sequence"/>
</dbReference>
<feature type="transmembrane region" description="Helical" evidence="5">
    <location>
        <begin position="186"/>
        <end position="205"/>
    </location>
</feature>
<dbReference type="InterPro" id="IPR010645">
    <property type="entry name" value="MFS_4"/>
</dbReference>
<dbReference type="Pfam" id="PF07690">
    <property type="entry name" value="MFS_1"/>
    <property type="match status" value="1"/>
</dbReference>
<dbReference type="RefSeq" id="WP_091628763.1">
    <property type="nucleotide sequence ID" value="NZ_FOEF01000032.1"/>
</dbReference>
<proteinExistence type="predicted"/>
<feature type="transmembrane region" description="Helical" evidence="5">
    <location>
        <begin position="98"/>
        <end position="118"/>
    </location>
</feature>
<dbReference type="AlphaFoldDB" id="A0A1H8YP93"/>